<dbReference type="EMBL" id="JAQQPO010000013">
    <property type="protein sequence ID" value="MDC7958938.1"/>
    <property type="molecule type" value="Genomic_DNA"/>
</dbReference>
<evidence type="ECO:0000313" key="10">
    <source>
        <dbReference type="EMBL" id="KAA4533050.1"/>
    </source>
</evidence>
<evidence type="ECO:0000256" key="4">
    <source>
        <dbReference type="ARBA" id="ARBA00023284"/>
    </source>
</evidence>
<evidence type="ECO:0000256" key="2">
    <source>
        <dbReference type="ARBA" id="ARBA00022748"/>
    </source>
</evidence>
<dbReference type="EMBL" id="VWGP01000013">
    <property type="protein sequence ID" value="KAA4533050.1"/>
    <property type="molecule type" value="Genomic_DNA"/>
</dbReference>
<dbReference type="GO" id="GO:0030313">
    <property type="term" value="C:cell envelope"/>
    <property type="evidence" value="ECO:0007669"/>
    <property type="project" value="UniProtKB-SubCell"/>
</dbReference>
<dbReference type="Proteomes" id="UP000283329">
    <property type="component" value="Unassembled WGS sequence"/>
</dbReference>
<reference evidence="16" key="5">
    <citation type="submission" date="2019-07" db="EMBL/GenBank/DDBJ databases">
        <authorList>
            <person name="Ross B.D."/>
            <person name="Verster A.J."/>
            <person name="Radey M.C."/>
            <person name="Schmidtke D.T."/>
            <person name="Pope C.E."/>
            <person name="Hoffman L.R."/>
            <person name="Hajjar A."/>
            <person name="Peterson S.B."/>
            <person name="Borenstein E."/>
            <person name="Mougous J.D."/>
        </authorList>
    </citation>
    <scope>NUCLEOTIDE SEQUENCE</scope>
    <source>
        <strain evidence="16">3725 D1 iv</strain>
    </source>
</reference>
<dbReference type="InterPro" id="IPR036249">
    <property type="entry name" value="Thioredoxin-like_sf"/>
</dbReference>
<evidence type="ECO:0000313" key="20">
    <source>
        <dbReference type="Proteomes" id="UP000283329"/>
    </source>
</evidence>
<organism evidence="7 23">
    <name type="scientific">Bacteroides ovatus</name>
    <dbReference type="NCBI Taxonomy" id="28116"/>
    <lineage>
        <taxon>Bacteria</taxon>
        <taxon>Pseudomonadati</taxon>
        <taxon>Bacteroidota</taxon>
        <taxon>Bacteroidia</taxon>
        <taxon>Bacteroidales</taxon>
        <taxon>Bacteroidaceae</taxon>
        <taxon>Bacteroides</taxon>
    </lineage>
</organism>
<dbReference type="SUPFAM" id="SSF52833">
    <property type="entry name" value="Thioredoxin-like"/>
    <property type="match status" value="1"/>
</dbReference>
<dbReference type="Proteomes" id="UP000318823">
    <property type="component" value="Chromosome"/>
</dbReference>
<evidence type="ECO:0000313" key="14">
    <source>
        <dbReference type="EMBL" id="MDC2742380.1"/>
    </source>
</evidence>
<evidence type="ECO:0000313" key="7">
    <source>
        <dbReference type="EMBL" id="KAA3927691.1"/>
    </source>
</evidence>
<dbReference type="InterPro" id="IPR013766">
    <property type="entry name" value="Thioredoxin_domain"/>
</dbReference>
<dbReference type="EMBL" id="VWLB01000023">
    <property type="protein sequence ID" value="KAA3927691.1"/>
    <property type="molecule type" value="Genomic_DNA"/>
</dbReference>
<name>A0A139KSI9_BACOV</name>
<evidence type="ECO:0000313" key="8">
    <source>
        <dbReference type="EMBL" id="KAA3951933.1"/>
    </source>
</evidence>
<dbReference type="Proteomes" id="UP000478493">
    <property type="component" value="Unassembled WGS sequence"/>
</dbReference>
<dbReference type="EMBL" id="JAQNZF010000009">
    <property type="protein sequence ID" value="MDC2742380.1"/>
    <property type="molecule type" value="Genomic_DNA"/>
</dbReference>
<feature type="chain" id="PRO_5014531215" evidence="5">
    <location>
        <begin position="24"/>
        <end position="185"/>
    </location>
</feature>
<evidence type="ECO:0000313" key="21">
    <source>
        <dbReference type="Proteomes" id="UP000318823"/>
    </source>
</evidence>
<dbReference type="Proteomes" id="UP000424805">
    <property type="component" value="Unassembled WGS sequence"/>
</dbReference>
<evidence type="ECO:0000313" key="15">
    <source>
        <dbReference type="EMBL" id="MDC7958938.1"/>
    </source>
</evidence>
<keyword evidence="5" id="KW-0732">Signal</keyword>
<evidence type="ECO:0000259" key="6">
    <source>
        <dbReference type="PROSITE" id="PS51352"/>
    </source>
</evidence>
<dbReference type="Proteomes" id="UP001214017">
    <property type="component" value="Unassembled WGS sequence"/>
</dbReference>
<evidence type="ECO:0000313" key="24">
    <source>
        <dbReference type="Proteomes" id="UP000424805"/>
    </source>
</evidence>
<dbReference type="EMBL" id="VWFO01000027">
    <property type="protein sequence ID" value="KAA4662460.1"/>
    <property type="molecule type" value="Genomic_DNA"/>
</dbReference>
<dbReference type="EMBL" id="JAQNWR010000010">
    <property type="protein sequence ID" value="MDC2409142.1"/>
    <property type="molecule type" value="Genomic_DNA"/>
</dbReference>
<dbReference type="EMBL" id="CP041395">
    <property type="protein sequence ID" value="QDM08507.1"/>
    <property type="molecule type" value="Genomic_DNA"/>
</dbReference>
<evidence type="ECO:0000313" key="27">
    <source>
        <dbReference type="Proteomes" id="UP000478493"/>
    </source>
</evidence>
<dbReference type="AlphaFoldDB" id="A0A139KSI9"/>
<dbReference type="Proteomes" id="UP000473905">
    <property type="component" value="Unassembled WGS sequence"/>
</dbReference>
<dbReference type="Proteomes" id="UP000323717">
    <property type="component" value="Unassembled WGS sequence"/>
</dbReference>
<dbReference type="GeneID" id="29455275"/>
<evidence type="ECO:0000313" key="23">
    <source>
        <dbReference type="Proteomes" id="UP000365824"/>
    </source>
</evidence>
<dbReference type="Pfam" id="PF13905">
    <property type="entry name" value="Thioredoxin_8"/>
    <property type="match status" value="1"/>
</dbReference>
<evidence type="ECO:0000256" key="5">
    <source>
        <dbReference type="SAM" id="SignalP"/>
    </source>
</evidence>
<dbReference type="PANTHER" id="PTHR42852">
    <property type="entry name" value="THIOL:DISULFIDE INTERCHANGE PROTEIN DSBE"/>
    <property type="match status" value="1"/>
</dbReference>
<comment type="subcellular location">
    <subcellularLocation>
        <location evidence="1">Cell envelope</location>
    </subcellularLocation>
</comment>
<evidence type="ECO:0000313" key="19">
    <source>
        <dbReference type="Proteomes" id="UP000266492"/>
    </source>
</evidence>
<dbReference type="EMBL" id="QRJR01000008">
    <property type="protein sequence ID" value="RHH46523.1"/>
    <property type="molecule type" value="Genomic_DNA"/>
</dbReference>
<dbReference type="Proteomes" id="UP001215078">
    <property type="component" value="Unassembled WGS sequence"/>
</dbReference>
<evidence type="ECO:0000313" key="16">
    <source>
        <dbReference type="EMBL" id="QDM08507.1"/>
    </source>
</evidence>
<dbReference type="Proteomes" id="UP001219389">
    <property type="component" value="Unassembled WGS sequence"/>
</dbReference>
<evidence type="ECO:0000256" key="1">
    <source>
        <dbReference type="ARBA" id="ARBA00004196"/>
    </source>
</evidence>
<dbReference type="EMBL" id="QRVZ01000023">
    <property type="protein sequence ID" value="RGS80502.1"/>
    <property type="molecule type" value="Genomic_DNA"/>
</dbReference>
<gene>
    <name evidence="18" type="ORF">DW206_11550</name>
    <name evidence="17" type="ORF">DWX70_21385</name>
    <name evidence="16" type="ORF">DYI28_07130</name>
    <name evidence="10" type="ORF">F3B85_16990</name>
    <name evidence="11" type="ORF">F3B90_22485</name>
    <name evidence="12" type="ORF">F3B98_18785</name>
    <name evidence="9" type="ORF">F3D66_24690</name>
    <name evidence="8" type="ORF">F3D71_10995</name>
    <name evidence="7" type="ORF">F3F25_14695</name>
    <name evidence="13" type="ORF">PO240_14790</name>
    <name evidence="14" type="ORF">PO382_09095</name>
    <name evidence="15" type="ORF">PQ628_12035</name>
</gene>
<evidence type="ECO:0000256" key="3">
    <source>
        <dbReference type="ARBA" id="ARBA00023157"/>
    </source>
</evidence>
<dbReference type="Proteomes" id="UP000435985">
    <property type="component" value="Unassembled WGS sequence"/>
</dbReference>
<dbReference type="RefSeq" id="WP_004296965.1">
    <property type="nucleotide sequence ID" value="NZ_BAABYJ010000001.1"/>
</dbReference>
<dbReference type="KEGG" id="boa:Bovatus_00044"/>
<reference evidence="21" key="1">
    <citation type="journal article" date="2018" name="J. Anim. Genet.">
        <title>Acquired interbacterial defense systems protect against interspecies antagonism in the human gut microbiome.</title>
        <authorList>
            <person name="Ross B.D."/>
            <person name="Verster A.J."/>
            <person name="Radey M.C."/>
            <person name="Schmidtke D.T."/>
            <person name="Pope C.E."/>
            <person name="Hoffman L.R."/>
            <person name="Hajjar A."/>
            <person name="Peterson S.B."/>
            <person name="Borenstein E."/>
            <person name="Mougous J."/>
        </authorList>
    </citation>
    <scope>NUCLEOTIDE SEQUENCE [LARGE SCALE GENOMIC DNA]</scope>
    <source>
        <strain evidence="21">3725 D1 iv</strain>
    </source>
</reference>
<feature type="domain" description="Thioredoxin" evidence="6">
    <location>
        <begin position="17"/>
        <end position="185"/>
    </location>
</feature>
<dbReference type="InterPro" id="IPR050553">
    <property type="entry name" value="Thioredoxin_ResA/DsbE_sf"/>
</dbReference>
<reference evidence="19 20" key="3">
    <citation type="submission" date="2018-08" db="EMBL/GenBank/DDBJ databases">
        <title>A genome reference for cultivated species of the human gut microbiota.</title>
        <authorList>
            <person name="Zou Y."/>
            <person name="Xue W."/>
            <person name="Luo G."/>
        </authorList>
    </citation>
    <scope>NUCLEOTIDE SEQUENCE [LARGE SCALE GENOMIC DNA]</scope>
    <source>
        <strain evidence="17 19">AF20-9LB</strain>
        <strain evidence="18 20">AM17-48</strain>
    </source>
</reference>
<protein>
    <submittedName>
        <fullName evidence="7">Redoxin domain-containing protein</fullName>
    </submittedName>
    <submittedName>
        <fullName evidence="13">Thioredoxin-like domain-containing protein</fullName>
    </submittedName>
</protein>
<dbReference type="STRING" id="28116.Bovatus_00044"/>
<dbReference type="EMBL" id="VWKB01000043">
    <property type="protein sequence ID" value="KAA4090619.1"/>
    <property type="molecule type" value="Genomic_DNA"/>
</dbReference>
<keyword evidence="4" id="KW-0676">Redox-active center</keyword>
<dbReference type="PROSITE" id="PS51352">
    <property type="entry name" value="THIOREDOXIN_2"/>
    <property type="match status" value="1"/>
</dbReference>
<dbReference type="EMBL" id="VWLE01000130">
    <property type="protein sequence ID" value="KAA3951933.1"/>
    <property type="molecule type" value="Genomic_DNA"/>
</dbReference>
<dbReference type="PANTHER" id="PTHR42852:SF6">
    <property type="entry name" value="THIOL:DISULFIDE INTERCHANGE PROTEIN DSBE"/>
    <property type="match status" value="1"/>
</dbReference>
<dbReference type="Proteomes" id="UP000266492">
    <property type="component" value="Unassembled WGS sequence"/>
</dbReference>
<evidence type="ECO:0000313" key="25">
    <source>
        <dbReference type="Proteomes" id="UP000435985"/>
    </source>
</evidence>
<dbReference type="Gene3D" id="3.40.30.10">
    <property type="entry name" value="Glutaredoxin"/>
    <property type="match status" value="1"/>
</dbReference>
<reference evidence="13" key="6">
    <citation type="submission" date="2022-10" db="EMBL/GenBank/DDBJ databases">
        <title>Human gut microbiome strain richness.</title>
        <authorList>
            <person name="Chen-Liaw A."/>
        </authorList>
    </citation>
    <scope>NUCLEOTIDE SEQUENCE</scope>
    <source>
        <strain evidence="14">BSD2780120875st1_E1_BSD2780120875_150330</strain>
        <strain evidence="13">F7_m1001271B151109d0_201107</strain>
        <strain evidence="15">RTP21484st1_H8_RTP21484_190118</strain>
    </source>
</reference>
<reference evidence="22 23" key="4">
    <citation type="journal article" date="2019" name="Nat. Med.">
        <title>A library of human gut bacterial isolates paired with longitudinal multiomics data enables mechanistic microbiome research.</title>
        <authorList>
            <person name="Poyet M."/>
            <person name="Groussin M."/>
            <person name="Gibbons S.M."/>
            <person name="Avila-Pacheco J."/>
            <person name="Jiang X."/>
            <person name="Kearney S.M."/>
            <person name="Perrotta A.R."/>
            <person name="Berdy B."/>
            <person name="Zhao S."/>
            <person name="Lieberman T.D."/>
            <person name="Swanson P.K."/>
            <person name="Smith M."/>
            <person name="Roesemann S."/>
            <person name="Alexander J.E."/>
            <person name="Rich S.A."/>
            <person name="Livny J."/>
            <person name="Vlamakis H."/>
            <person name="Clish C."/>
            <person name="Bullock K."/>
            <person name="Deik A."/>
            <person name="Scott J."/>
            <person name="Pierce K.A."/>
            <person name="Xavier R.J."/>
            <person name="Alm E.J."/>
        </authorList>
    </citation>
    <scope>NUCLEOTIDE SEQUENCE [LARGE SCALE GENOMIC DNA]</scope>
    <source>
        <strain evidence="9 26">BIOML-A134</strain>
        <strain evidence="12 25">BIOML-A14</strain>
        <strain evidence="11 24">BIOML-A15</strain>
        <strain evidence="7 23">BIOML-A160</strain>
        <strain evidence="8 22">BIOML-A163</strain>
        <strain evidence="10 27">BIOML-A41</strain>
    </source>
</reference>
<evidence type="ECO:0000313" key="26">
    <source>
        <dbReference type="Proteomes" id="UP000473905"/>
    </source>
</evidence>
<evidence type="ECO:0000313" key="11">
    <source>
        <dbReference type="EMBL" id="KAA4621237.1"/>
    </source>
</evidence>
<dbReference type="EMBL" id="VWFP01000031">
    <property type="protein sequence ID" value="KAA4621237.1"/>
    <property type="molecule type" value="Genomic_DNA"/>
</dbReference>
<dbReference type="Proteomes" id="UP000365824">
    <property type="component" value="Unassembled WGS sequence"/>
</dbReference>
<sequence>MKQCIKTNGVLFFFCLISLIITAQEQSVQSNIKCLNYPSSFELLLRHFKGKIVYIDVMASWCKPCLAELKEYEKTDDFFKKNDIVRLFISIDEPKDWNACLKRLDERLLNGYFVTYHRPENSVENNKFSVEVEKLFVTYDEKGNFAGLSVPQFIIVNREGTIVEYKAQRPSNPEELKNQLKQYLE</sequence>
<proteinExistence type="predicted"/>
<accession>A0A139KSI9</accession>
<evidence type="ECO:0000313" key="13">
    <source>
        <dbReference type="EMBL" id="MDC2409142.1"/>
    </source>
</evidence>
<evidence type="ECO:0000313" key="12">
    <source>
        <dbReference type="EMBL" id="KAA4662460.1"/>
    </source>
</evidence>
<keyword evidence="3" id="KW-1015">Disulfide bond</keyword>
<keyword evidence="2" id="KW-0201">Cytochrome c-type biogenesis</keyword>
<evidence type="ECO:0000313" key="22">
    <source>
        <dbReference type="Proteomes" id="UP000323717"/>
    </source>
</evidence>
<reference evidence="16" key="2">
    <citation type="journal article" date="2018" name="Nature">
        <title>Human gut bacteria contain acquired interbacterial defence systems.</title>
        <authorList>
            <person name="Ross B.D."/>
            <person name="Verster A.J."/>
            <person name="Radey M.C."/>
            <person name="Schmidtke D.T."/>
            <person name="Pope C.E."/>
            <person name="Hoffman L.R."/>
            <person name="Hajjar A."/>
            <person name="Peterson S.B."/>
            <person name="Borenstein E."/>
            <person name="Mougous J."/>
        </authorList>
    </citation>
    <scope>NUCLEOTIDE SEQUENCE</scope>
    <source>
        <strain evidence="16">3725 D1 iv</strain>
    </source>
</reference>
<keyword evidence="26" id="KW-1185">Reference proteome</keyword>
<evidence type="ECO:0000313" key="18">
    <source>
        <dbReference type="EMBL" id="RHH46523.1"/>
    </source>
</evidence>
<evidence type="ECO:0000313" key="17">
    <source>
        <dbReference type="EMBL" id="RGS80502.1"/>
    </source>
</evidence>
<dbReference type="InterPro" id="IPR012336">
    <property type="entry name" value="Thioredoxin-like_fold"/>
</dbReference>
<dbReference type="GO" id="GO:0017004">
    <property type="term" value="P:cytochrome complex assembly"/>
    <property type="evidence" value="ECO:0007669"/>
    <property type="project" value="UniProtKB-KW"/>
</dbReference>
<feature type="signal peptide" evidence="5">
    <location>
        <begin position="1"/>
        <end position="23"/>
    </location>
</feature>
<evidence type="ECO:0000313" key="9">
    <source>
        <dbReference type="EMBL" id="KAA4090619.1"/>
    </source>
</evidence>